<name>A0A2G1QMU9_9HYPH</name>
<evidence type="ECO:0000256" key="1">
    <source>
        <dbReference type="ARBA" id="ARBA00004418"/>
    </source>
</evidence>
<dbReference type="InterPro" id="IPR050555">
    <property type="entry name" value="Bact_Solute-Bind_Prot2"/>
</dbReference>
<comment type="similarity">
    <text evidence="2">Belongs to the bacterial solute-binding protein 2 family.</text>
</comment>
<sequence length="397" mass="42063">MQDHRRFMLRRLFEAVARTMWPWPINACLSGRKSMKVIRKTLNALGGVSLATLMMASAASAQEGSIPMGTGADMAGICGDKPTIVALVDGFGGDTWRKTALAEMKDELSPCKNVTEVLYADGAGDPAKTNSDINSLTAQGVNVMVIFPDFGPAMIPAIRSATQAGVVTVPYNVNLGGNPGVDYSANVIQDFDAASEKWVGWVEKNVGEANVLYFSGPAGNGFSANFMNGIKKAAASRPGIKLLQDTHVATNWNPADAQKATAGVIAQYPKIDAIMSDFGPVTIAVIRAFEQAGLKVPAVVSLASNNELNCMYMDAKKAGNAWPYYTIDGTTTQVRHAVRRGMAIYQGTEDSDPLGMVATVFADSAAGVDPKCDPAAPLDADLSGLLSPEQMQDVFKQ</sequence>
<evidence type="ECO:0000313" key="4">
    <source>
        <dbReference type="EMBL" id="PHP66794.1"/>
    </source>
</evidence>
<dbReference type="EMBL" id="PDVP01000006">
    <property type="protein sequence ID" value="PHP66794.1"/>
    <property type="molecule type" value="Genomic_DNA"/>
</dbReference>
<dbReference type="GO" id="GO:0030246">
    <property type="term" value="F:carbohydrate binding"/>
    <property type="evidence" value="ECO:0007669"/>
    <property type="project" value="TreeGrafter"/>
</dbReference>
<dbReference type="InterPro" id="IPR028082">
    <property type="entry name" value="Peripla_BP_I"/>
</dbReference>
<evidence type="ECO:0000313" key="5">
    <source>
        <dbReference type="Proteomes" id="UP000221168"/>
    </source>
</evidence>
<protein>
    <submittedName>
        <fullName evidence="4">Ribose ABC transporter substrate-binding protein</fullName>
    </submittedName>
</protein>
<dbReference type="Pfam" id="PF13407">
    <property type="entry name" value="Peripla_BP_4"/>
    <property type="match status" value="1"/>
</dbReference>
<proteinExistence type="inferred from homology"/>
<keyword evidence="5" id="KW-1185">Reference proteome</keyword>
<feature type="domain" description="Periplasmic binding protein" evidence="3">
    <location>
        <begin position="91"/>
        <end position="300"/>
    </location>
</feature>
<dbReference type="Gene3D" id="3.40.50.2300">
    <property type="match status" value="2"/>
</dbReference>
<reference evidence="4 5" key="1">
    <citation type="submission" date="2017-10" db="EMBL/GenBank/DDBJ databases">
        <title>Sedimentibacterium mangrovi gen. nov., sp. nov., a novel member of family Phyllobacteriacea isolated from mangrove sediment.</title>
        <authorList>
            <person name="Liao H."/>
            <person name="Tian Y."/>
        </authorList>
    </citation>
    <scope>NUCLEOTIDE SEQUENCE [LARGE SCALE GENOMIC DNA]</scope>
    <source>
        <strain evidence="4 5">X9-2-2</strain>
    </source>
</reference>
<comment type="subcellular location">
    <subcellularLocation>
        <location evidence="1">Periplasm</location>
    </subcellularLocation>
</comment>
<evidence type="ECO:0000259" key="3">
    <source>
        <dbReference type="Pfam" id="PF13407"/>
    </source>
</evidence>
<comment type="caution">
    <text evidence="4">The sequence shown here is derived from an EMBL/GenBank/DDBJ whole genome shotgun (WGS) entry which is preliminary data.</text>
</comment>
<evidence type="ECO:0000256" key="2">
    <source>
        <dbReference type="ARBA" id="ARBA00007639"/>
    </source>
</evidence>
<dbReference type="PANTHER" id="PTHR30036">
    <property type="entry name" value="D-XYLOSE-BINDING PERIPLASMIC PROTEIN"/>
    <property type="match status" value="1"/>
</dbReference>
<accession>A0A2G1QMU9</accession>
<dbReference type="InterPro" id="IPR025997">
    <property type="entry name" value="SBP_2_dom"/>
</dbReference>
<dbReference type="Proteomes" id="UP000221168">
    <property type="component" value="Unassembled WGS sequence"/>
</dbReference>
<dbReference type="SUPFAM" id="SSF53822">
    <property type="entry name" value="Periplasmic binding protein-like I"/>
    <property type="match status" value="1"/>
</dbReference>
<dbReference type="PANTHER" id="PTHR30036:SF7">
    <property type="entry name" value="ABC TRANSPORTER PERIPLASMIC-BINDING PROTEIN YPHF"/>
    <property type="match status" value="1"/>
</dbReference>
<dbReference type="GO" id="GO:0030288">
    <property type="term" value="C:outer membrane-bounded periplasmic space"/>
    <property type="evidence" value="ECO:0007669"/>
    <property type="project" value="TreeGrafter"/>
</dbReference>
<organism evidence="4 5">
    <name type="scientific">Zhengella mangrovi</name>
    <dbReference type="NCBI Taxonomy" id="1982044"/>
    <lineage>
        <taxon>Bacteria</taxon>
        <taxon>Pseudomonadati</taxon>
        <taxon>Pseudomonadota</taxon>
        <taxon>Alphaproteobacteria</taxon>
        <taxon>Hyphomicrobiales</taxon>
        <taxon>Notoacmeibacteraceae</taxon>
        <taxon>Zhengella</taxon>
    </lineage>
</organism>
<dbReference type="AlphaFoldDB" id="A0A2G1QMU9"/>
<gene>
    <name evidence="4" type="ORF">CSC94_11855</name>
</gene>